<name>A0ABS5VHP9_9MICO</name>
<evidence type="ECO:0000313" key="3">
    <source>
        <dbReference type="EMBL" id="MBT1588411.1"/>
    </source>
</evidence>
<dbReference type="SUPFAM" id="SSF103473">
    <property type="entry name" value="MFS general substrate transporter"/>
    <property type="match status" value="1"/>
</dbReference>
<feature type="transmembrane region" description="Helical" evidence="2">
    <location>
        <begin position="89"/>
        <end position="112"/>
    </location>
</feature>
<feature type="compositionally biased region" description="Low complexity" evidence="1">
    <location>
        <begin position="372"/>
        <end position="385"/>
    </location>
</feature>
<feature type="compositionally biased region" description="Pro residues" evidence="1">
    <location>
        <begin position="386"/>
        <end position="400"/>
    </location>
</feature>
<keyword evidence="2" id="KW-0472">Membrane</keyword>
<feature type="transmembrane region" description="Helical" evidence="2">
    <location>
        <begin position="35"/>
        <end position="57"/>
    </location>
</feature>
<proteinExistence type="predicted"/>
<feature type="transmembrane region" description="Helical" evidence="2">
    <location>
        <begin position="254"/>
        <end position="273"/>
    </location>
</feature>
<comment type="caution">
    <text evidence="3">The sequence shown here is derived from an EMBL/GenBank/DDBJ whole genome shotgun (WGS) entry which is preliminary data.</text>
</comment>
<dbReference type="InterPro" id="IPR036259">
    <property type="entry name" value="MFS_trans_sf"/>
</dbReference>
<feature type="transmembrane region" description="Helical" evidence="2">
    <location>
        <begin position="223"/>
        <end position="242"/>
    </location>
</feature>
<dbReference type="Gene3D" id="1.20.1250.20">
    <property type="entry name" value="MFS general substrate transporter like domains"/>
    <property type="match status" value="1"/>
</dbReference>
<accession>A0ABS5VHP9</accession>
<keyword evidence="4" id="KW-1185">Reference proteome</keyword>
<sequence length="400" mass="38680">MSGLGLIAATYGLVRLAYGLFLPDVQRDLGLRADAAGWVSSGASALYCVGAVAGFLLAARMPRVLVAIATLVAGVGAIAMATAGGSLAFGVSAVLASAGAGLASPALVRIVAEQVPAALLGRAQAIVNAGTGPGLVGAGVLALVLLPDWRTAWAVSGVFALAVGALLLMVSRGGAAASRAPLPGAPWFAAHRGVLVLALLFGAGSAVVWTYGRSALVEAGASVVVSVSAWIALGIGGAAVVVTARWTNGLRARTLWAVTAGSVAVAVAVLGAAPQSTVAALLACAVFGWGYTAATGALIAWTTEIDAERSSAGTSMLFVALVLGQAVGAAGAGALVGAIGFVGTFVVGAVVTAASAVPAVARRPDGVRAVRAAGGARSPGCTPATPGAPPVPPSRHPGGP</sequence>
<protein>
    <submittedName>
        <fullName evidence="3">MFS transporter</fullName>
    </submittedName>
</protein>
<organism evidence="3 4">
    <name type="scientific">Curtobacterium aurantiacum</name>
    <dbReference type="NCBI Taxonomy" id="3236919"/>
    <lineage>
        <taxon>Bacteria</taxon>
        <taxon>Bacillati</taxon>
        <taxon>Actinomycetota</taxon>
        <taxon>Actinomycetes</taxon>
        <taxon>Micrococcales</taxon>
        <taxon>Microbacteriaceae</taxon>
        <taxon>Curtobacterium</taxon>
    </lineage>
</organism>
<keyword evidence="2" id="KW-1133">Transmembrane helix</keyword>
<gene>
    <name evidence="3" type="ORF">KK097_11355</name>
</gene>
<evidence type="ECO:0000256" key="1">
    <source>
        <dbReference type="SAM" id="MobiDB-lite"/>
    </source>
</evidence>
<feature type="transmembrane region" description="Helical" evidence="2">
    <location>
        <begin position="313"/>
        <end position="332"/>
    </location>
</feature>
<dbReference type="Proteomes" id="UP001519641">
    <property type="component" value="Unassembled WGS sequence"/>
</dbReference>
<feature type="transmembrane region" description="Helical" evidence="2">
    <location>
        <begin position="124"/>
        <end position="146"/>
    </location>
</feature>
<feature type="transmembrane region" description="Helical" evidence="2">
    <location>
        <begin position="152"/>
        <end position="171"/>
    </location>
</feature>
<feature type="transmembrane region" description="Helical" evidence="2">
    <location>
        <begin position="279"/>
        <end position="301"/>
    </location>
</feature>
<feature type="region of interest" description="Disordered" evidence="1">
    <location>
        <begin position="372"/>
        <end position="400"/>
    </location>
</feature>
<reference evidence="3 4" key="1">
    <citation type="submission" date="2021-05" db="EMBL/GenBank/DDBJ databases">
        <title>Whole genome sequence of Curtobacterium flaccumfaciens pv. flaccumfaciens strain CFBP 8819.</title>
        <authorList>
            <person name="Osdaghi E."/>
            <person name="Taghouti G."/>
            <person name="Portier P."/>
            <person name="Fazliarab A."/>
            <person name="Taghavi S.M."/>
            <person name="Briand M."/>
            <person name="Le-Saux M."/>
            <person name="Jacques M.-A."/>
        </authorList>
    </citation>
    <scope>NUCLEOTIDE SEQUENCE [LARGE SCALE GENOMIC DNA]</scope>
    <source>
        <strain evidence="3 4">CFBP 8819</strain>
    </source>
</reference>
<evidence type="ECO:0000313" key="4">
    <source>
        <dbReference type="Proteomes" id="UP001519641"/>
    </source>
</evidence>
<keyword evidence="2" id="KW-0812">Transmembrane</keyword>
<feature type="transmembrane region" description="Helical" evidence="2">
    <location>
        <begin position="192"/>
        <end position="211"/>
    </location>
</feature>
<dbReference type="RefSeq" id="WP_214544833.1">
    <property type="nucleotide sequence ID" value="NZ_JAHEWS010000016.1"/>
</dbReference>
<dbReference type="Pfam" id="PF07690">
    <property type="entry name" value="MFS_1"/>
    <property type="match status" value="1"/>
</dbReference>
<evidence type="ECO:0000256" key="2">
    <source>
        <dbReference type="SAM" id="Phobius"/>
    </source>
</evidence>
<feature type="transmembrane region" description="Helical" evidence="2">
    <location>
        <begin position="64"/>
        <end position="83"/>
    </location>
</feature>
<feature type="transmembrane region" description="Helical" evidence="2">
    <location>
        <begin position="338"/>
        <end position="361"/>
    </location>
</feature>
<dbReference type="InterPro" id="IPR011701">
    <property type="entry name" value="MFS"/>
</dbReference>
<dbReference type="EMBL" id="JAHEWS010000016">
    <property type="protein sequence ID" value="MBT1588411.1"/>
    <property type="molecule type" value="Genomic_DNA"/>
</dbReference>